<evidence type="ECO:0000256" key="1">
    <source>
        <dbReference type="SAM" id="MobiDB-lite"/>
    </source>
</evidence>
<organism evidence="2 3">
    <name type="scientific">Gordonia namibiensis NBRC 108229</name>
    <dbReference type="NCBI Taxonomy" id="1208314"/>
    <lineage>
        <taxon>Bacteria</taxon>
        <taxon>Bacillati</taxon>
        <taxon>Actinomycetota</taxon>
        <taxon>Actinomycetes</taxon>
        <taxon>Mycobacteriales</taxon>
        <taxon>Gordoniaceae</taxon>
        <taxon>Gordonia</taxon>
    </lineage>
</organism>
<accession>K6X3F6</accession>
<gene>
    <name evidence="2" type="ORF">GONAM_04_00210</name>
</gene>
<dbReference type="AlphaFoldDB" id="K6X3F6"/>
<dbReference type="EMBL" id="BAHE01000004">
    <property type="protein sequence ID" value="GAB98882.1"/>
    <property type="molecule type" value="Genomic_DNA"/>
</dbReference>
<feature type="region of interest" description="Disordered" evidence="1">
    <location>
        <begin position="97"/>
        <end position="127"/>
    </location>
</feature>
<dbReference type="RefSeq" id="WP_006865160.1">
    <property type="nucleotide sequence ID" value="NZ_BAHE01000004.1"/>
</dbReference>
<evidence type="ECO:0000313" key="2">
    <source>
        <dbReference type="EMBL" id="GAB98882.1"/>
    </source>
</evidence>
<proteinExistence type="predicted"/>
<reference evidence="2 3" key="1">
    <citation type="submission" date="2012-08" db="EMBL/GenBank/DDBJ databases">
        <title>Whole genome shotgun sequence of Gordonia namibiensis NBRC 108229.</title>
        <authorList>
            <person name="Isaki-Nakamura S."/>
            <person name="Hosoyama A."/>
            <person name="Tsuchikane K."/>
            <person name="Katsumata H."/>
            <person name="Baba S."/>
            <person name="Yamazaki S."/>
            <person name="Fujita N."/>
        </authorList>
    </citation>
    <scope>NUCLEOTIDE SEQUENCE [LARGE SCALE GENOMIC DNA]</scope>
    <source>
        <strain evidence="2 3">NBRC 108229</strain>
    </source>
</reference>
<dbReference type="Proteomes" id="UP000035058">
    <property type="component" value="Unassembled WGS sequence"/>
</dbReference>
<protein>
    <submittedName>
        <fullName evidence="2">Uncharacterized protein</fullName>
    </submittedName>
</protein>
<keyword evidence="3" id="KW-1185">Reference proteome</keyword>
<name>K6X3F6_9ACTN</name>
<evidence type="ECO:0000313" key="3">
    <source>
        <dbReference type="Proteomes" id="UP000035058"/>
    </source>
</evidence>
<sequence>MAPLESLLDQLSGIAPPANDPTGRATYEQLETMRLIRNVVDHQIVSRTAELDRLRVAEKAGSTTKKMLIEMGFAPAVSTRTVRTASLQGMSIIEKRSTTALSDSDRDAPESDRLAYNRPTMRLDDAA</sequence>
<comment type="caution">
    <text evidence="2">The sequence shown here is derived from an EMBL/GenBank/DDBJ whole genome shotgun (WGS) entry which is preliminary data.</text>
</comment>